<keyword evidence="2" id="KW-1185">Reference proteome</keyword>
<dbReference type="EMBL" id="LGRX02030310">
    <property type="protein sequence ID" value="KAK3245827.1"/>
    <property type="molecule type" value="Genomic_DNA"/>
</dbReference>
<sequence length="351" mass="39912">MSVVVQRCGRDYAWWLSWAGIQNVSMWSNREDYSYHVTESNDQACTCISATSDRECRKTTFGNSEVPASESPCKWLDDPGVCLPTGERNAVWNVELDGRQVTGQIVTNMFTGRKYMCVLNFSPPTAAYMCSQKTCRYLVFRSVDTNLSEIVVLFPSGRYVAESDSKETLRDMLDQMVNRFYPYVRDLEGYDRILFCGHSMGAVLAQMTLLKWLSSRGGDARAYACGSGAYQWANQTEVDALPHERMHFVITKFTQRFRASVAHFGDDMYKVRADANAVFMKKSAYVLHVVNLVSLAELGGVELLSMDAFFVNYKRTHDAELYVSSLEGKMTPHYWSTYLRAIAQYLRDQSA</sequence>
<dbReference type="InterPro" id="IPR029058">
    <property type="entry name" value="AB_hydrolase_fold"/>
</dbReference>
<dbReference type="AlphaFoldDB" id="A0AAE0EZE8"/>
<gene>
    <name evidence="1" type="ORF">CYMTET_44648</name>
</gene>
<proteinExistence type="predicted"/>
<evidence type="ECO:0000313" key="2">
    <source>
        <dbReference type="Proteomes" id="UP001190700"/>
    </source>
</evidence>
<evidence type="ECO:0000313" key="1">
    <source>
        <dbReference type="EMBL" id="KAK3245827.1"/>
    </source>
</evidence>
<reference evidence="1 2" key="1">
    <citation type="journal article" date="2015" name="Genome Biol. Evol.">
        <title>Comparative Genomics of a Bacterivorous Green Alga Reveals Evolutionary Causalities and Consequences of Phago-Mixotrophic Mode of Nutrition.</title>
        <authorList>
            <person name="Burns J.A."/>
            <person name="Paasch A."/>
            <person name="Narechania A."/>
            <person name="Kim E."/>
        </authorList>
    </citation>
    <scope>NUCLEOTIDE SEQUENCE [LARGE SCALE GENOMIC DNA]</scope>
    <source>
        <strain evidence="1 2">PLY_AMNH</strain>
    </source>
</reference>
<dbReference type="Proteomes" id="UP001190700">
    <property type="component" value="Unassembled WGS sequence"/>
</dbReference>
<name>A0AAE0EZE8_9CHLO</name>
<comment type="caution">
    <text evidence="1">The sequence shown here is derived from an EMBL/GenBank/DDBJ whole genome shotgun (WGS) entry which is preliminary data.</text>
</comment>
<accession>A0AAE0EZE8</accession>
<dbReference type="SUPFAM" id="SSF53474">
    <property type="entry name" value="alpha/beta-Hydrolases"/>
    <property type="match status" value="1"/>
</dbReference>
<dbReference type="Gene3D" id="3.40.50.1820">
    <property type="entry name" value="alpha/beta hydrolase"/>
    <property type="match status" value="1"/>
</dbReference>
<organism evidence="1 2">
    <name type="scientific">Cymbomonas tetramitiformis</name>
    <dbReference type="NCBI Taxonomy" id="36881"/>
    <lineage>
        <taxon>Eukaryota</taxon>
        <taxon>Viridiplantae</taxon>
        <taxon>Chlorophyta</taxon>
        <taxon>Pyramimonadophyceae</taxon>
        <taxon>Pyramimonadales</taxon>
        <taxon>Pyramimonadaceae</taxon>
        <taxon>Cymbomonas</taxon>
    </lineage>
</organism>
<protein>
    <submittedName>
        <fullName evidence="1">Uncharacterized protein</fullName>
    </submittedName>
</protein>